<evidence type="ECO:0000313" key="1">
    <source>
        <dbReference type="EMBL" id="MBC2608053.1"/>
    </source>
</evidence>
<dbReference type="RefSeq" id="WP_185661908.1">
    <property type="nucleotide sequence ID" value="NZ_CAWPOO010000013.1"/>
</dbReference>
<dbReference type="Proteomes" id="UP000526501">
    <property type="component" value="Unassembled WGS sequence"/>
</dbReference>
<accession>A0A7X1BBM3</accession>
<protein>
    <recommendedName>
        <fullName evidence="3">PEP-CTERM protein-sorting domain-containing protein</fullName>
    </recommendedName>
</protein>
<comment type="caution">
    <text evidence="1">The sequence shown here is derived from an EMBL/GenBank/DDBJ whole genome shotgun (WGS) entry which is preliminary data.</text>
</comment>
<gene>
    <name evidence="1" type="ORF">H5P27_18510</name>
</gene>
<proteinExistence type="predicted"/>
<organism evidence="1 2">
    <name type="scientific">Pelagicoccus albus</name>
    <dbReference type="NCBI Taxonomy" id="415222"/>
    <lineage>
        <taxon>Bacteria</taxon>
        <taxon>Pseudomonadati</taxon>
        <taxon>Verrucomicrobiota</taxon>
        <taxon>Opitutia</taxon>
        <taxon>Puniceicoccales</taxon>
        <taxon>Pelagicoccaceae</taxon>
        <taxon>Pelagicoccus</taxon>
    </lineage>
</organism>
<evidence type="ECO:0000313" key="2">
    <source>
        <dbReference type="Proteomes" id="UP000526501"/>
    </source>
</evidence>
<dbReference type="EMBL" id="JACHVC010000013">
    <property type="protein sequence ID" value="MBC2608053.1"/>
    <property type="molecule type" value="Genomic_DNA"/>
</dbReference>
<keyword evidence="2" id="KW-1185">Reference proteome</keyword>
<sequence>MTQPLWSQQTVFELSSLIPSGTVSLDQPGSVFKGDGYLQSRLNDEGYHEGVFEIDVNHSTELTVDISSLFGQEIESAFLNFDLLDESNAADIFVTSFTSDGFLSWSASPIDNLGTLTFELPASESHSLDVTSLVAASVESESEWLGLHLGLASYSETNMLGYTWTSGFEAAPDPGRANVTLAVVTAVPETSTLLVLAGSAIVTLALSRRRKSA</sequence>
<name>A0A7X1BBM3_9BACT</name>
<evidence type="ECO:0008006" key="3">
    <source>
        <dbReference type="Google" id="ProtNLM"/>
    </source>
</evidence>
<reference evidence="1 2" key="1">
    <citation type="submission" date="2020-07" db="EMBL/GenBank/DDBJ databases">
        <authorList>
            <person name="Feng X."/>
        </authorList>
    </citation>
    <scope>NUCLEOTIDE SEQUENCE [LARGE SCALE GENOMIC DNA]</scope>
    <source>
        <strain evidence="1 2">JCM23202</strain>
    </source>
</reference>
<dbReference type="AlphaFoldDB" id="A0A7X1BBM3"/>